<proteinExistence type="predicted"/>
<gene>
    <name evidence="5" type="ORF">METZ01_LOCUS178567</name>
</gene>
<dbReference type="InterPro" id="IPR013747">
    <property type="entry name" value="ACP_syn_III_C"/>
</dbReference>
<evidence type="ECO:0000256" key="1">
    <source>
        <dbReference type="ARBA" id="ARBA00022679"/>
    </source>
</evidence>
<dbReference type="GO" id="GO:0044550">
    <property type="term" value="P:secondary metabolite biosynthetic process"/>
    <property type="evidence" value="ECO:0007669"/>
    <property type="project" value="TreeGrafter"/>
</dbReference>
<dbReference type="Pfam" id="PF08541">
    <property type="entry name" value="ACP_syn_III_C"/>
    <property type="match status" value="1"/>
</dbReference>
<protein>
    <recommendedName>
        <fullName evidence="6">Beta-ketoacyl-ACP synthase III</fullName>
    </recommendedName>
</protein>
<feature type="domain" description="Beta-ketoacyl-[acyl-carrier-protein] synthase III C-terminal" evidence="3">
    <location>
        <begin position="280"/>
        <end position="369"/>
    </location>
</feature>
<dbReference type="Gene3D" id="3.40.47.10">
    <property type="match status" value="2"/>
</dbReference>
<feature type="domain" description="Beta-ketoacyl-[acyl-carrier-protein] synthase III N-terminal" evidence="4">
    <location>
        <begin position="149"/>
        <end position="229"/>
    </location>
</feature>
<name>A0A382CK48_9ZZZZ</name>
<dbReference type="SUPFAM" id="SSF53901">
    <property type="entry name" value="Thiolase-like"/>
    <property type="match status" value="1"/>
</dbReference>
<sequence length="371" mass="40937">MSVVISGTGVYTPKQSINNKELVQSYNQYADSYNERHKKDISDGIIEALTHSNEDFIKKVSGIESRYVLDKEGILDPERMRPLLEERSNDEPSVQAEIAVSACLQALENANKKAEDVDAVICACANLQRAYPAIAIEIQDLLGIEGYAYDMNVACSSSTFGIQNAVSDISAGLAKSILVVSPEICSGHLNFKDRDGHFIFGDVCTAILIENEEGTKTEGYKIISTKLKTAFSNNIRNNFGFLNQSENSDLNSPDKLFIQEGRKVFRQVVPIVSSLIEEHLEENNISIDTISRFWLHQANLGMNQLIAKKLLGRDPKEKEMPIVLNEYANTSSAGSIIAFHKFQNDLIKNDIGVICSFGAGYSVGSIIVQKS</sequence>
<dbReference type="NCBIfam" id="NF005703">
    <property type="entry name" value="PRK07515.1"/>
    <property type="match status" value="1"/>
</dbReference>
<dbReference type="GO" id="GO:0006633">
    <property type="term" value="P:fatty acid biosynthetic process"/>
    <property type="evidence" value="ECO:0007669"/>
    <property type="project" value="InterPro"/>
</dbReference>
<dbReference type="AlphaFoldDB" id="A0A382CK48"/>
<evidence type="ECO:0000259" key="3">
    <source>
        <dbReference type="Pfam" id="PF08541"/>
    </source>
</evidence>
<dbReference type="InterPro" id="IPR016039">
    <property type="entry name" value="Thiolase-like"/>
</dbReference>
<keyword evidence="2" id="KW-0012">Acyltransferase</keyword>
<reference evidence="5" key="1">
    <citation type="submission" date="2018-05" db="EMBL/GenBank/DDBJ databases">
        <authorList>
            <person name="Lanie J.A."/>
            <person name="Ng W.-L."/>
            <person name="Kazmierczak K.M."/>
            <person name="Andrzejewski T.M."/>
            <person name="Davidsen T.M."/>
            <person name="Wayne K.J."/>
            <person name="Tettelin H."/>
            <person name="Glass J.I."/>
            <person name="Rusch D."/>
            <person name="Podicherti R."/>
            <person name="Tsui H.-C.T."/>
            <person name="Winkler M.E."/>
        </authorList>
    </citation>
    <scope>NUCLEOTIDE SEQUENCE</scope>
</reference>
<dbReference type="InterPro" id="IPR013751">
    <property type="entry name" value="ACP_syn_III_N"/>
</dbReference>
<evidence type="ECO:0000313" key="5">
    <source>
        <dbReference type="EMBL" id="SVB25713.1"/>
    </source>
</evidence>
<evidence type="ECO:0000259" key="4">
    <source>
        <dbReference type="Pfam" id="PF08545"/>
    </source>
</evidence>
<keyword evidence="1" id="KW-0808">Transferase</keyword>
<organism evidence="5">
    <name type="scientific">marine metagenome</name>
    <dbReference type="NCBI Taxonomy" id="408172"/>
    <lineage>
        <taxon>unclassified sequences</taxon>
        <taxon>metagenomes</taxon>
        <taxon>ecological metagenomes</taxon>
    </lineage>
</organism>
<evidence type="ECO:0000256" key="2">
    <source>
        <dbReference type="ARBA" id="ARBA00023315"/>
    </source>
</evidence>
<dbReference type="Pfam" id="PF08545">
    <property type="entry name" value="ACP_syn_III"/>
    <property type="match status" value="1"/>
</dbReference>
<dbReference type="EMBL" id="UINC01034606">
    <property type="protein sequence ID" value="SVB25713.1"/>
    <property type="molecule type" value="Genomic_DNA"/>
</dbReference>
<dbReference type="GO" id="GO:0004315">
    <property type="term" value="F:3-oxoacyl-[acyl-carrier-protein] synthase activity"/>
    <property type="evidence" value="ECO:0007669"/>
    <property type="project" value="InterPro"/>
</dbReference>
<dbReference type="PANTHER" id="PTHR34069">
    <property type="entry name" value="3-OXOACYL-[ACYL-CARRIER-PROTEIN] SYNTHASE 3"/>
    <property type="match status" value="1"/>
</dbReference>
<dbReference type="PANTHER" id="PTHR34069:SF2">
    <property type="entry name" value="BETA-KETOACYL-[ACYL-CARRIER-PROTEIN] SYNTHASE III"/>
    <property type="match status" value="1"/>
</dbReference>
<dbReference type="CDD" id="cd00830">
    <property type="entry name" value="KAS_III"/>
    <property type="match status" value="1"/>
</dbReference>
<accession>A0A382CK48</accession>
<evidence type="ECO:0008006" key="6">
    <source>
        <dbReference type="Google" id="ProtNLM"/>
    </source>
</evidence>